<reference evidence="1 2" key="1">
    <citation type="submission" date="2014-03" db="EMBL/GenBank/DDBJ databases">
        <authorList>
            <person name="Urmite Genomes U."/>
        </authorList>
    </citation>
    <scope>NUCLEOTIDE SEQUENCE [LARGE SCALE GENOMIC DNA]</scope>
    <source>
        <strain evidence="1 2">Vm-5</strain>
    </source>
</reference>
<dbReference type="AlphaFoldDB" id="A0A024Q996"/>
<comment type="caution">
    <text evidence="1">The sequence shown here is derived from an EMBL/GenBank/DDBJ whole genome shotgun (WGS) entry which is preliminary data.</text>
</comment>
<evidence type="ECO:0000313" key="2">
    <source>
        <dbReference type="Proteomes" id="UP000028875"/>
    </source>
</evidence>
<organism evidence="1 2">
    <name type="scientific">Virgibacillus massiliensis</name>
    <dbReference type="NCBI Taxonomy" id="1462526"/>
    <lineage>
        <taxon>Bacteria</taxon>
        <taxon>Bacillati</taxon>
        <taxon>Bacillota</taxon>
        <taxon>Bacilli</taxon>
        <taxon>Bacillales</taxon>
        <taxon>Bacillaceae</taxon>
        <taxon>Virgibacillus</taxon>
    </lineage>
</organism>
<sequence>MINCFKKRPKINQKLKKQLKQKAKQLPSSFSKSDLTPWEINIIEQIDKKTTKFNKNNITRTKAYYEFYRAHPEIHWALLGHLVSRNGGWNMTDLKGDLLPRLMTNRERENFFSFLERGNWLIFQDVFPQCLLYQQSLAKQKNLFYLLPYLDVSIFMEVIWNNFWEYRDCRQLAIAMIINEQNYLEERVIQNKHFQDTVLHTIEFKLYDTFRFNHIIFPKLNEITGRPSVVGDTLYQFDELHQRINIGIRLYDLLFQRKARLQAIIQWAAKHPHTGSRSDYWKDLFHPVNESAPGPSYKRRTKNCRLKKGKTRIYSPPLQFAWADVEHKEAEKKDWFHDYQVLYYLDKSEKEIGGEIYDDYCNALEKIELAIIAKNAIFFK</sequence>
<evidence type="ECO:0000313" key="1">
    <source>
        <dbReference type="EMBL" id="CDQ39113.1"/>
    </source>
</evidence>
<dbReference type="Proteomes" id="UP000028875">
    <property type="component" value="Unassembled WGS sequence"/>
</dbReference>
<dbReference type="OrthoDB" id="2690514at2"/>
<gene>
    <name evidence="1" type="ORF">BN990_01396</name>
</gene>
<accession>A0A024Q996</accession>
<name>A0A024Q996_9BACI</name>
<dbReference type="RefSeq" id="WP_038243049.1">
    <property type="nucleotide sequence ID" value="NZ_BNER01000003.1"/>
</dbReference>
<reference evidence="2" key="2">
    <citation type="submission" date="2014-05" db="EMBL/GenBank/DDBJ databases">
        <title>Draft genome sequence of Virgibacillus massiliensis Vm-5.</title>
        <authorList>
            <person name="Khelaifia S."/>
            <person name="Croce O."/>
            <person name="Lagier J.C."/>
            <person name="Raoult D."/>
        </authorList>
    </citation>
    <scope>NUCLEOTIDE SEQUENCE [LARGE SCALE GENOMIC DNA]</scope>
    <source>
        <strain evidence="2">Vm-5</strain>
    </source>
</reference>
<dbReference type="eggNOG" id="ENOG502Z80Z">
    <property type="taxonomic scope" value="Bacteria"/>
</dbReference>
<dbReference type="InterPro" id="IPR019658">
    <property type="entry name" value="DUF2515"/>
</dbReference>
<dbReference type="Pfam" id="PF10720">
    <property type="entry name" value="DUF2515"/>
    <property type="match status" value="1"/>
</dbReference>
<proteinExistence type="predicted"/>
<keyword evidence="2" id="KW-1185">Reference proteome</keyword>
<dbReference type="STRING" id="1462526.BN990_01396"/>
<dbReference type="EMBL" id="CCDP010000001">
    <property type="protein sequence ID" value="CDQ39113.1"/>
    <property type="molecule type" value="Genomic_DNA"/>
</dbReference>
<evidence type="ECO:0008006" key="3">
    <source>
        <dbReference type="Google" id="ProtNLM"/>
    </source>
</evidence>
<protein>
    <recommendedName>
        <fullName evidence="3">DUF2515 domain-containing protein</fullName>
    </recommendedName>
</protein>